<dbReference type="InterPro" id="IPR020103">
    <property type="entry name" value="PsdUridine_synth_cat_dom_sf"/>
</dbReference>
<dbReference type="GO" id="GO:0000455">
    <property type="term" value="P:enzyme-directed rRNA pseudouridine synthesis"/>
    <property type="evidence" value="ECO:0007669"/>
    <property type="project" value="TreeGrafter"/>
</dbReference>
<evidence type="ECO:0000256" key="7">
    <source>
        <dbReference type="PIRSR" id="PIRSR606225-1"/>
    </source>
</evidence>
<dbReference type="AlphaFoldDB" id="A0A2U2AF73"/>
<dbReference type="NCBIfam" id="TIGR00005">
    <property type="entry name" value="rluA_subfam"/>
    <property type="match status" value="1"/>
</dbReference>
<proteinExistence type="inferred from homology"/>
<reference evidence="12" key="1">
    <citation type="submission" date="2018-05" db="EMBL/GenBank/DDBJ databases">
        <title>Ignatzschineria dubaiensis sp. nov., isolated from necrotic foot tissues of dromedaries (Camelus dromedarius) and associated maggots in Dubai, United Arab Emirates.</title>
        <authorList>
            <person name="Tsang C.C."/>
            <person name="Tang J.Y.M."/>
            <person name="Fong J.Y.H."/>
            <person name="Kinne J."/>
            <person name="Lee H.H."/>
            <person name="Joseph M."/>
            <person name="Jose S."/>
            <person name="Schuster R.K."/>
            <person name="Tang Y."/>
            <person name="Sivakumar S."/>
            <person name="Chen J.H.K."/>
            <person name="Teng J.L.L."/>
            <person name="Lau S.K.P."/>
            <person name="Wernery U."/>
            <person name="Woo P.C.Y."/>
        </authorList>
    </citation>
    <scope>NUCLEOTIDE SEQUENCE [LARGE SCALE GENOMIC DNA]</scope>
    <source>
        <strain evidence="12">KCTC 22644</strain>
    </source>
</reference>
<sequence>MQTNTTEFHQASIVEVSQHQAGQRLDNFLMAQFRELPKGRIYQMIRKGEVRVNKGRAKPTTRLEAGDLVRLPPVKMASKIEVEIPESAWHALQPTIIFENDDFLIIDKPSGLAVHKGSQVPFGIIEILKAFGGNDFYELVQRLDRATSGLLLIAKTGQALRQLQEHKLARTYELLVAGNWADQFSEKRTIITDPLDTENRQNGERHVIVSESGKPAETHFTCLDATDRISHLQADLQTGRTHQIRVHSAYQGFPLLGDNRYNPQFNPDKKEHQRLALHAVRLCFNLDGKAYEFESPLPIELHRLLAKS</sequence>
<dbReference type="CDD" id="cd00165">
    <property type="entry name" value="S4"/>
    <property type="match status" value="1"/>
</dbReference>
<evidence type="ECO:0000256" key="4">
    <source>
        <dbReference type="ARBA" id="ARBA00022552"/>
    </source>
</evidence>
<dbReference type="EMBL" id="QEWQ01000003">
    <property type="protein sequence ID" value="PWD81318.1"/>
    <property type="molecule type" value="Genomic_DNA"/>
</dbReference>
<gene>
    <name evidence="11" type="ORF">DC083_05365</name>
</gene>
<evidence type="ECO:0000256" key="3">
    <source>
        <dbReference type="ARBA" id="ARBA00010876"/>
    </source>
</evidence>
<dbReference type="InterPro" id="IPR006225">
    <property type="entry name" value="PsdUridine_synth_RluC/D"/>
</dbReference>
<dbReference type="Gene3D" id="3.10.290.10">
    <property type="entry name" value="RNA-binding S4 domain"/>
    <property type="match status" value="1"/>
</dbReference>
<dbReference type="PANTHER" id="PTHR21600">
    <property type="entry name" value="MITOCHONDRIAL RNA PSEUDOURIDINE SYNTHASE"/>
    <property type="match status" value="1"/>
</dbReference>
<dbReference type="InterPro" id="IPR006145">
    <property type="entry name" value="PsdUridine_synth_RsuA/RluA"/>
</dbReference>
<organism evidence="11 12">
    <name type="scientific">Ignatzschineria ureiclastica</name>
    <dbReference type="NCBI Taxonomy" id="472582"/>
    <lineage>
        <taxon>Bacteria</taxon>
        <taxon>Pseudomonadati</taxon>
        <taxon>Pseudomonadota</taxon>
        <taxon>Gammaproteobacteria</taxon>
        <taxon>Cardiobacteriales</taxon>
        <taxon>Ignatzschineriaceae</taxon>
        <taxon>Ignatzschineria</taxon>
    </lineage>
</organism>
<feature type="domain" description="RNA-binding S4" evidence="10">
    <location>
        <begin position="23"/>
        <end position="90"/>
    </location>
</feature>
<dbReference type="InterPro" id="IPR002942">
    <property type="entry name" value="S4_RNA-bd"/>
</dbReference>
<keyword evidence="5 8" id="KW-0694">RNA-binding</keyword>
<evidence type="ECO:0000256" key="2">
    <source>
        <dbReference type="ARBA" id="ARBA00002876"/>
    </source>
</evidence>
<dbReference type="SUPFAM" id="SSF55120">
    <property type="entry name" value="Pseudouridine synthase"/>
    <property type="match status" value="1"/>
</dbReference>
<comment type="similarity">
    <text evidence="3 9">Belongs to the pseudouridine synthase RluA family.</text>
</comment>
<evidence type="ECO:0000313" key="12">
    <source>
        <dbReference type="Proteomes" id="UP000245020"/>
    </source>
</evidence>
<dbReference type="GO" id="GO:0003723">
    <property type="term" value="F:RNA binding"/>
    <property type="evidence" value="ECO:0007669"/>
    <property type="project" value="UniProtKB-KW"/>
</dbReference>
<keyword evidence="4" id="KW-0698">rRNA processing</keyword>
<accession>A0A2U2AF73</accession>
<feature type="active site" evidence="7">
    <location>
        <position position="144"/>
    </location>
</feature>
<evidence type="ECO:0000256" key="1">
    <source>
        <dbReference type="ARBA" id="ARBA00000381"/>
    </source>
</evidence>
<comment type="caution">
    <text evidence="11">The sequence shown here is derived from an EMBL/GenBank/DDBJ whole genome shotgun (WGS) entry which is preliminary data.</text>
</comment>
<keyword evidence="6 9" id="KW-0413">Isomerase</keyword>
<evidence type="ECO:0000256" key="8">
    <source>
        <dbReference type="PROSITE-ProRule" id="PRU00182"/>
    </source>
</evidence>
<protein>
    <recommendedName>
        <fullName evidence="9">Pseudouridine synthase</fullName>
        <ecNumber evidence="9">5.4.99.-</ecNumber>
    </recommendedName>
</protein>
<dbReference type="Pfam" id="PF01479">
    <property type="entry name" value="S4"/>
    <property type="match status" value="1"/>
</dbReference>
<dbReference type="EC" id="5.4.99.-" evidence="9"/>
<comment type="function">
    <text evidence="2">Responsible for synthesis of pseudouridine from uracil at positions 955, 2504 and 2580 in 23S ribosomal RNA.</text>
</comment>
<dbReference type="PROSITE" id="PS01129">
    <property type="entry name" value="PSI_RLU"/>
    <property type="match status" value="1"/>
</dbReference>
<dbReference type="PANTHER" id="PTHR21600:SF92">
    <property type="entry name" value="RIBOSOMAL LARGE SUBUNIT PSEUDOURIDINE SYNTHASE C"/>
    <property type="match status" value="1"/>
</dbReference>
<dbReference type="PROSITE" id="PS50889">
    <property type="entry name" value="S4"/>
    <property type="match status" value="1"/>
</dbReference>
<name>A0A2U2AF73_9GAMM</name>
<evidence type="ECO:0000313" key="11">
    <source>
        <dbReference type="EMBL" id="PWD81318.1"/>
    </source>
</evidence>
<dbReference type="InterPro" id="IPR006224">
    <property type="entry name" value="PsdUridine_synth_RluA-like_CS"/>
</dbReference>
<evidence type="ECO:0000256" key="6">
    <source>
        <dbReference type="ARBA" id="ARBA00023235"/>
    </source>
</evidence>
<dbReference type="Gene3D" id="3.30.2350.10">
    <property type="entry name" value="Pseudouridine synthase"/>
    <property type="match status" value="1"/>
</dbReference>
<comment type="catalytic activity">
    <reaction evidence="1">
        <text>uridine(955/2504/2580) in 23S rRNA = pseudouridine(955/2504/2580) in 23S rRNA</text>
        <dbReference type="Rhea" id="RHEA:42528"/>
        <dbReference type="Rhea" id="RHEA-COMP:10099"/>
        <dbReference type="Rhea" id="RHEA-COMP:10100"/>
        <dbReference type="ChEBI" id="CHEBI:65314"/>
        <dbReference type="ChEBI" id="CHEBI:65315"/>
        <dbReference type="EC" id="5.4.99.24"/>
    </reaction>
</comment>
<dbReference type="SUPFAM" id="SSF55174">
    <property type="entry name" value="Alpha-L RNA-binding motif"/>
    <property type="match status" value="1"/>
</dbReference>
<dbReference type="InterPro" id="IPR036986">
    <property type="entry name" value="S4_RNA-bd_sf"/>
</dbReference>
<dbReference type="InterPro" id="IPR050188">
    <property type="entry name" value="RluA_PseudoU_synthase"/>
</dbReference>
<dbReference type="OrthoDB" id="9807829at2"/>
<dbReference type="GO" id="GO:0160141">
    <property type="term" value="F:23S rRNA pseudouridine(955/2504/2580) synthase activity"/>
    <property type="evidence" value="ECO:0007669"/>
    <property type="project" value="UniProtKB-EC"/>
</dbReference>
<keyword evidence="12" id="KW-1185">Reference proteome</keyword>
<evidence type="ECO:0000256" key="5">
    <source>
        <dbReference type="ARBA" id="ARBA00022884"/>
    </source>
</evidence>
<dbReference type="Proteomes" id="UP000245020">
    <property type="component" value="Unassembled WGS sequence"/>
</dbReference>
<dbReference type="CDD" id="cd02869">
    <property type="entry name" value="PseudoU_synth_RluA_like"/>
    <property type="match status" value="1"/>
</dbReference>
<dbReference type="SMART" id="SM00363">
    <property type="entry name" value="S4"/>
    <property type="match status" value="1"/>
</dbReference>
<comment type="catalytic activity">
    <reaction evidence="9">
        <text>a uridine in RNA = a pseudouridine in RNA</text>
        <dbReference type="Rhea" id="RHEA:48348"/>
        <dbReference type="Rhea" id="RHEA-COMP:12068"/>
        <dbReference type="Rhea" id="RHEA-COMP:12069"/>
        <dbReference type="ChEBI" id="CHEBI:65314"/>
        <dbReference type="ChEBI" id="CHEBI:65315"/>
    </reaction>
</comment>
<dbReference type="Pfam" id="PF00849">
    <property type="entry name" value="PseudoU_synth_2"/>
    <property type="match status" value="1"/>
</dbReference>
<dbReference type="RefSeq" id="WP_109189209.1">
    <property type="nucleotide sequence ID" value="NZ_BMYA01000003.1"/>
</dbReference>
<evidence type="ECO:0000259" key="10">
    <source>
        <dbReference type="SMART" id="SM00363"/>
    </source>
</evidence>
<evidence type="ECO:0000256" key="9">
    <source>
        <dbReference type="RuleBase" id="RU362028"/>
    </source>
</evidence>